<sequence length="201" mass="22409">MADAPPHHRHVLGPFTRWYLVPKARRTAHRRGVDQSAPTTIPSTVLAASRFLHWLDSQQPALADLSQSHVDEWFDSGRGHYRYLHPFITWARTHSLIPTVIRAPFPQYPQRLTLLNDDERLHQLRRCLDEEDIPLTVRVAGVLQAGLDVVGGEHRVADGQPIARWTEQVPVEGHGHVGGGGCTNMASAGEPVQESGRPVTQ</sequence>
<accession>A0ACD5BJC4</accession>
<dbReference type="Proteomes" id="UP001456344">
    <property type="component" value="Chromosome"/>
</dbReference>
<name>A0ACD5BJC4_9PSEU</name>
<protein>
    <submittedName>
        <fullName evidence="1">Uncharacterized protein</fullName>
    </submittedName>
</protein>
<keyword evidence="2" id="KW-1185">Reference proteome</keyword>
<reference evidence="1" key="1">
    <citation type="submission" date="2023-10" db="EMBL/GenBank/DDBJ databases">
        <title>Whole genome sequencing of actinobacterial strain Amycolatopsis sp. (BCA-696) identifies the underlying plant growth-promoting genes.</title>
        <authorList>
            <person name="Gandham P."/>
            <person name="Vadla N."/>
            <person name="Saji A."/>
            <person name="Srinivas V."/>
            <person name="Ruperao P."/>
            <person name="Selvanayagam S."/>
            <person name="Saxena R.K."/>
            <person name="Rathore A."/>
            <person name="Gopalakrishnan S."/>
            <person name="Thakur V."/>
        </authorList>
    </citation>
    <scope>NUCLEOTIDE SEQUENCE</scope>
    <source>
        <strain evidence="1">BCA-696</strain>
    </source>
</reference>
<dbReference type="EMBL" id="CP150484">
    <property type="protein sequence ID" value="WYW19511.1"/>
    <property type="molecule type" value="Genomic_DNA"/>
</dbReference>
<evidence type="ECO:0000313" key="2">
    <source>
        <dbReference type="Proteomes" id="UP001456344"/>
    </source>
</evidence>
<evidence type="ECO:0000313" key="1">
    <source>
        <dbReference type="EMBL" id="WYW19511.1"/>
    </source>
</evidence>
<organism evidence="1 2">
    <name type="scientific">Amycolatopsis coloradensis</name>
    <dbReference type="NCBI Taxonomy" id="76021"/>
    <lineage>
        <taxon>Bacteria</taxon>
        <taxon>Bacillati</taxon>
        <taxon>Actinomycetota</taxon>
        <taxon>Actinomycetes</taxon>
        <taxon>Pseudonocardiales</taxon>
        <taxon>Pseudonocardiaceae</taxon>
        <taxon>Amycolatopsis</taxon>
    </lineage>
</organism>
<gene>
    <name evidence="1" type="ORF">LCL61_28600</name>
</gene>
<proteinExistence type="predicted"/>